<dbReference type="Gene3D" id="3.30.40.10">
    <property type="entry name" value="Zinc/RING finger domain, C3HC4 (zinc finger)"/>
    <property type="match status" value="1"/>
</dbReference>
<feature type="domain" description="RING-type" evidence="6">
    <location>
        <begin position="92"/>
        <end position="134"/>
    </location>
</feature>
<name>A0A2U1LVC0_ARTAN</name>
<evidence type="ECO:0000313" key="8">
    <source>
        <dbReference type="Proteomes" id="UP000245207"/>
    </source>
</evidence>
<keyword evidence="5" id="KW-1133">Transmembrane helix</keyword>
<evidence type="ECO:0000259" key="6">
    <source>
        <dbReference type="PROSITE" id="PS50089"/>
    </source>
</evidence>
<dbReference type="AlphaFoldDB" id="A0A2U1LVC0"/>
<feature type="transmembrane region" description="Helical" evidence="5">
    <location>
        <begin position="30"/>
        <end position="55"/>
    </location>
</feature>
<keyword evidence="5" id="KW-0472">Membrane</keyword>
<reference evidence="7 8" key="1">
    <citation type="journal article" date="2018" name="Mol. Plant">
        <title>The genome of Artemisia annua provides insight into the evolution of Asteraceae family and artemisinin biosynthesis.</title>
        <authorList>
            <person name="Shen Q."/>
            <person name="Zhang L."/>
            <person name="Liao Z."/>
            <person name="Wang S."/>
            <person name="Yan T."/>
            <person name="Shi P."/>
            <person name="Liu M."/>
            <person name="Fu X."/>
            <person name="Pan Q."/>
            <person name="Wang Y."/>
            <person name="Lv Z."/>
            <person name="Lu X."/>
            <person name="Zhang F."/>
            <person name="Jiang W."/>
            <person name="Ma Y."/>
            <person name="Chen M."/>
            <person name="Hao X."/>
            <person name="Li L."/>
            <person name="Tang Y."/>
            <person name="Lv G."/>
            <person name="Zhou Y."/>
            <person name="Sun X."/>
            <person name="Brodelius P.E."/>
            <person name="Rose J.K.C."/>
            <person name="Tang K."/>
        </authorList>
    </citation>
    <scope>NUCLEOTIDE SEQUENCE [LARGE SCALE GENOMIC DNA]</scope>
    <source>
        <strain evidence="8">cv. Huhao1</strain>
        <tissue evidence="7">Leaf</tissue>
    </source>
</reference>
<accession>A0A2U1LVC0</accession>
<evidence type="ECO:0000313" key="7">
    <source>
        <dbReference type="EMBL" id="PWA52959.1"/>
    </source>
</evidence>
<protein>
    <submittedName>
        <fullName evidence="7">Zinc finger, RING/FYVE/PHD-type</fullName>
    </submittedName>
</protein>
<evidence type="ECO:0000256" key="5">
    <source>
        <dbReference type="SAM" id="Phobius"/>
    </source>
</evidence>
<dbReference type="GO" id="GO:0008270">
    <property type="term" value="F:zinc ion binding"/>
    <property type="evidence" value="ECO:0007669"/>
    <property type="project" value="UniProtKB-KW"/>
</dbReference>
<evidence type="ECO:0000256" key="4">
    <source>
        <dbReference type="PROSITE-ProRule" id="PRU00175"/>
    </source>
</evidence>
<dbReference type="SMART" id="SM00184">
    <property type="entry name" value="RING"/>
    <property type="match status" value="1"/>
</dbReference>
<keyword evidence="8" id="KW-1185">Reference proteome</keyword>
<dbReference type="InterPro" id="IPR052788">
    <property type="entry name" value="RING-type_E3_ligase_ATL"/>
</dbReference>
<keyword evidence="2 4" id="KW-0863">Zinc-finger</keyword>
<organism evidence="7 8">
    <name type="scientific">Artemisia annua</name>
    <name type="common">Sweet wormwood</name>
    <dbReference type="NCBI Taxonomy" id="35608"/>
    <lineage>
        <taxon>Eukaryota</taxon>
        <taxon>Viridiplantae</taxon>
        <taxon>Streptophyta</taxon>
        <taxon>Embryophyta</taxon>
        <taxon>Tracheophyta</taxon>
        <taxon>Spermatophyta</taxon>
        <taxon>Magnoliopsida</taxon>
        <taxon>eudicotyledons</taxon>
        <taxon>Gunneridae</taxon>
        <taxon>Pentapetalae</taxon>
        <taxon>asterids</taxon>
        <taxon>campanulids</taxon>
        <taxon>Asterales</taxon>
        <taxon>Asteraceae</taxon>
        <taxon>Asteroideae</taxon>
        <taxon>Anthemideae</taxon>
        <taxon>Artemisiinae</taxon>
        <taxon>Artemisia</taxon>
    </lineage>
</organism>
<keyword evidence="1" id="KW-0479">Metal-binding</keyword>
<gene>
    <name evidence="7" type="ORF">CTI12_AA279210</name>
</gene>
<dbReference type="PANTHER" id="PTHR45798">
    <property type="entry name" value="RING-H2 FINGER PROTEIN ATL61-RELATED-RELATED"/>
    <property type="match status" value="1"/>
</dbReference>
<dbReference type="EMBL" id="PKPP01007600">
    <property type="protein sequence ID" value="PWA52959.1"/>
    <property type="molecule type" value="Genomic_DNA"/>
</dbReference>
<keyword evidence="3" id="KW-0862">Zinc</keyword>
<dbReference type="SUPFAM" id="SSF57850">
    <property type="entry name" value="RING/U-box"/>
    <property type="match status" value="1"/>
</dbReference>
<proteinExistence type="predicted"/>
<dbReference type="Pfam" id="PF13639">
    <property type="entry name" value="zf-RING_2"/>
    <property type="match status" value="1"/>
</dbReference>
<dbReference type="PROSITE" id="PS50089">
    <property type="entry name" value="ZF_RING_2"/>
    <property type="match status" value="1"/>
</dbReference>
<dbReference type="Proteomes" id="UP000245207">
    <property type="component" value="Unassembled WGS sequence"/>
</dbReference>
<keyword evidence="5" id="KW-0812">Transmembrane</keyword>
<dbReference type="InterPro" id="IPR001841">
    <property type="entry name" value="Znf_RING"/>
</dbReference>
<dbReference type="OrthoDB" id="8062037at2759"/>
<sequence>MTSHKCSFQLSVADNRTLSVPDLGLTCNGLIGLILAVIIDALICILGIVLLARWVNRRMKKKRLDRVIPRFKYDSSKEDRGYWRNIRLTEECQICLADYVDVDDIRVFPQCGHAFHARCIDKWLRLHSSCPTCRSEIQLTAI</sequence>
<evidence type="ECO:0000256" key="2">
    <source>
        <dbReference type="ARBA" id="ARBA00022771"/>
    </source>
</evidence>
<dbReference type="PANTHER" id="PTHR45798:SF97">
    <property type="entry name" value="ALCOHOL-SENSITIVE RING FINGER PROTEIN 1"/>
    <property type="match status" value="1"/>
</dbReference>
<dbReference type="InterPro" id="IPR013083">
    <property type="entry name" value="Znf_RING/FYVE/PHD"/>
</dbReference>
<evidence type="ECO:0000256" key="3">
    <source>
        <dbReference type="ARBA" id="ARBA00022833"/>
    </source>
</evidence>
<evidence type="ECO:0000256" key="1">
    <source>
        <dbReference type="ARBA" id="ARBA00022723"/>
    </source>
</evidence>
<comment type="caution">
    <text evidence="7">The sequence shown here is derived from an EMBL/GenBank/DDBJ whole genome shotgun (WGS) entry which is preliminary data.</text>
</comment>